<reference evidence="4 5" key="1">
    <citation type="submission" date="2017-08" db="EMBL/GenBank/DDBJ databases">
        <title>Acidophilic green algal genome provides insights into adaptation to an acidic environment.</title>
        <authorList>
            <person name="Hirooka S."/>
            <person name="Hirose Y."/>
            <person name="Kanesaki Y."/>
            <person name="Higuchi S."/>
            <person name="Fujiwara T."/>
            <person name="Onuma R."/>
            <person name="Era A."/>
            <person name="Ohbayashi R."/>
            <person name="Uzuka A."/>
            <person name="Nozaki H."/>
            <person name="Yoshikawa H."/>
            <person name="Miyagishima S.Y."/>
        </authorList>
    </citation>
    <scope>NUCLEOTIDE SEQUENCE [LARGE SCALE GENOMIC DNA]</scope>
    <source>
        <strain evidence="4 5">NIES-2499</strain>
    </source>
</reference>
<dbReference type="SUPFAM" id="SSF49452">
    <property type="entry name" value="Starch-binding domain-like"/>
    <property type="match status" value="1"/>
</dbReference>
<accession>A0A250X8W1</accession>
<proteinExistence type="predicted"/>
<dbReference type="PANTHER" id="PTHR15048">
    <property type="entry name" value="STARCH-BINDING DOMAIN-CONTAINING PROTEIN 1"/>
    <property type="match status" value="1"/>
</dbReference>
<dbReference type="GO" id="GO:2001070">
    <property type="term" value="F:starch binding"/>
    <property type="evidence" value="ECO:0007669"/>
    <property type="project" value="InterPro"/>
</dbReference>
<dbReference type="CDD" id="cd05467">
    <property type="entry name" value="CBM20"/>
    <property type="match status" value="1"/>
</dbReference>
<dbReference type="Pfam" id="PF00686">
    <property type="entry name" value="CBM_20"/>
    <property type="match status" value="1"/>
</dbReference>
<dbReference type="InterPro" id="IPR002044">
    <property type="entry name" value="CBM20"/>
</dbReference>
<organism evidence="4 5">
    <name type="scientific">Chlamydomonas eustigma</name>
    <dbReference type="NCBI Taxonomy" id="1157962"/>
    <lineage>
        <taxon>Eukaryota</taxon>
        <taxon>Viridiplantae</taxon>
        <taxon>Chlorophyta</taxon>
        <taxon>core chlorophytes</taxon>
        <taxon>Chlorophyceae</taxon>
        <taxon>CS clade</taxon>
        <taxon>Chlamydomonadales</taxon>
        <taxon>Chlamydomonadaceae</taxon>
        <taxon>Chlamydomonas</taxon>
    </lineage>
</organism>
<dbReference type="GO" id="GO:0016020">
    <property type="term" value="C:membrane"/>
    <property type="evidence" value="ECO:0007669"/>
    <property type="project" value="TreeGrafter"/>
</dbReference>
<evidence type="ECO:0000256" key="2">
    <source>
        <dbReference type="SAM" id="MobiDB-lite"/>
    </source>
</evidence>
<evidence type="ECO:0000256" key="1">
    <source>
        <dbReference type="SAM" id="Coils"/>
    </source>
</evidence>
<gene>
    <name evidence="4" type="ORF">CEUSTIGMA_g6952.t1</name>
</gene>
<dbReference type="PANTHER" id="PTHR15048:SF0">
    <property type="entry name" value="STARCH-BINDING DOMAIN-CONTAINING PROTEIN 1"/>
    <property type="match status" value="1"/>
</dbReference>
<dbReference type="STRING" id="1157962.A0A250X8W1"/>
<dbReference type="Gene3D" id="2.60.40.10">
    <property type="entry name" value="Immunoglobulins"/>
    <property type="match status" value="1"/>
</dbReference>
<dbReference type="InterPro" id="IPR013784">
    <property type="entry name" value="Carb-bd-like_fold"/>
</dbReference>
<dbReference type="PROSITE" id="PS51166">
    <property type="entry name" value="CBM20"/>
    <property type="match status" value="1"/>
</dbReference>
<sequence length="413" mass="45511">MSLQFKTVTDISRRHRSSKNASSALLYSKGKQCNYQVCFVGRSINSHALDMPSMEINSNQPPILTRSLSPSTLSEIGLSKSAPQQLISVRFSLKFKTSWGQGVKLIGSHPKLGSWTLAKALELTWSAGDFWTAKVQLPAGGVFEYKYVVIDFNTKEAVMWQDGANSVLALDLNEKDVAVVDNWGNTPGSEVRVDGKAMTRENKLQKWATGLLVRQEEQQQQLQELSTAAAEGLTLRGEVSRLKMELGLIQQTQREKETKIKGLESENRRLQQELMRSQSDLRSSLDEALQLINDSEASDLESLLLPAVSLEDWAKVEASMMEGASPQTSEVMPHDPSHQGNGHASSHEGNGHISTPFGSSMNYSVDSAGNDGGVPDLRESAGSRLGFRGMDEMDVPQNHYQQQGDKMSVTNPW</sequence>
<comment type="caution">
    <text evidence="4">The sequence shown here is derived from an EMBL/GenBank/DDBJ whole genome shotgun (WGS) entry which is preliminary data.</text>
</comment>
<name>A0A250X8W1_9CHLO</name>
<dbReference type="AlphaFoldDB" id="A0A250X8W1"/>
<evidence type="ECO:0000313" key="4">
    <source>
        <dbReference type="EMBL" id="GAX79511.1"/>
    </source>
</evidence>
<dbReference type="Proteomes" id="UP000232323">
    <property type="component" value="Unassembled WGS sequence"/>
</dbReference>
<dbReference type="EMBL" id="BEGY01000043">
    <property type="protein sequence ID" value="GAX79511.1"/>
    <property type="molecule type" value="Genomic_DNA"/>
</dbReference>
<keyword evidence="5" id="KW-1185">Reference proteome</keyword>
<evidence type="ECO:0000259" key="3">
    <source>
        <dbReference type="PROSITE" id="PS51166"/>
    </source>
</evidence>
<feature type="compositionally biased region" description="Polar residues" evidence="2">
    <location>
        <begin position="351"/>
        <end position="367"/>
    </location>
</feature>
<dbReference type="SMART" id="SM01065">
    <property type="entry name" value="CBM_2"/>
    <property type="match status" value="1"/>
</dbReference>
<feature type="domain" description="CBM20" evidence="3">
    <location>
        <begin position="81"/>
        <end position="185"/>
    </location>
</feature>
<dbReference type="InterPro" id="IPR013783">
    <property type="entry name" value="Ig-like_fold"/>
</dbReference>
<protein>
    <recommendedName>
        <fullName evidence="3">CBM20 domain-containing protein</fullName>
    </recommendedName>
</protein>
<feature type="coiled-coil region" evidence="1">
    <location>
        <begin position="253"/>
        <end position="287"/>
    </location>
</feature>
<feature type="region of interest" description="Disordered" evidence="2">
    <location>
        <begin position="322"/>
        <end position="382"/>
    </location>
</feature>
<dbReference type="FunFam" id="2.60.40.10:FF:000552">
    <property type="entry name" value="Related to glucoamylase"/>
    <property type="match status" value="1"/>
</dbReference>
<dbReference type="OrthoDB" id="550577at2759"/>
<keyword evidence="1" id="KW-0175">Coiled coil</keyword>
<evidence type="ECO:0000313" key="5">
    <source>
        <dbReference type="Proteomes" id="UP000232323"/>
    </source>
</evidence>